<gene>
    <name evidence="2" type="ORF">C8F04DRAFT_1267335</name>
</gene>
<feature type="region of interest" description="Disordered" evidence="1">
    <location>
        <begin position="283"/>
        <end position="311"/>
    </location>
</feature>
<dbReference type="Proteomes" id="UP001218188">
    <property type="component" value="Unassembled WGS sequence"/>
</dbReference>
<keyword evidence="3" id="KW-1185">Reference proteome</keyword>
<sequence length="311" mass="34621">MDLHYDKDAAGNRLEEIAKLSRASLAARNLKSIVHMADINLIDVDVRETNAGRKNWRLCIVEEDDELNDELVIRVQGILTKNNLVPRNVQSCAPNKAQYLSQHIEICGAATSTFTESMANLQAVADRFEHQLAGIEIAPMQEVARAPDDIFVASNRIFTLKSDVPAEQDNFFQDGVDSAGLLHKLKRRDYIHAPENIVKYYRKKNSTNAGMAYVQFYPGGFQIGDIVELQVSFVAVATGRGKAKITTRLHAVTLLDSKYSNDAATSRSASALRQLSNPAIRKKVGYSAEDEEDARKVKKARTETPDRENDT</sequence>
<evidence type="ECO:0000313" key="3">
    <source>
        <dbReference type="Proteomes" id="UP001218188"/>
    </source>
</evidence>
<dbReference type="EMBL" id="JARJCM010000128">
    <property type="protein sequence ID" value="KAJ7027191.1"/>
    <property type="molecule type" value="Genomic_DNA"/>
</dbReference>
<organism evidence="2 3">
    <name type="scientific">Mycena alexandri</name>
    <dbReference type="NCBI Taxonomy" id="1745969"/>
    <lineage>
        <taxon>Eukaryota</taxon>
        <taxon>Fungi</taxon>
        <taxon>Dikarya</taxon>
        <taxon>Basidiomycota</taxon>
        <taxon>Agaricomycotina</taxon>
        <taxon>Agaricomycetes</taxon>
        <taxon>Agaricomycetidae</taxon>
        <taxon>Agaricales</taxon>
        <taxon>Marasmiineae</taxon>
        <taxon>Mycenaceae</taxon>
        <taxon>Mycena</taxon>
    </lineage>
</organism>
<feature type="compositionally biased region" description="Basic and acidic residues" evidence="1">
    <location>
        <begin position="300"/>
        <end position="311"/>
    </location>
</feature>
<reference evidence="2" key="1">
    <citation type="submission" date="2023-03" db="EMBL/GenBank/DDBJ databases">
        <title>Massive genome expansion in bonnet fungi (Mycena s.s.) driven by repeated elements and novel gene families across ecological guilds.</title>
        <authorList>
            <consortium name="Lawrence Berkeley National Laboratory"/>
            <person name="Harder C.B."/>
            <person name="Miyauchi S."/>
            <person name="Viragh M."/>
            <person name="Kuo A."/>
            <person name="Thoen E."/>
            <person name="Andreopoulos B."/>
            <person name="Lu D."/>
            <person name="Skrede I."/>
            <person name="Drula E."/>
            <person name="Henrissat B."/>
            <person name="Morin E."/>
            <person name="Kohler A."/>
            <person name="Barry K."/>
            <person name="LaButti K."/>
            <person name="Morin E."/>
            <person name="Salamov A."/>
            <person name="Lipzen A."/>
            <person name="Mereny Z."/>
            <person name="Hegedus B."/>
            <person name="Baldrian P."/>
            <person name="Stursova M."/>
            <person name="Weitz H."/>
            <person name="Taylor A."/>
            <person name="Grigoriev I.V."/>
            <person name="Nagy L.G."/>
            <person name="Martin F."/>
            <person name="Kauserud H."/>
        </authorList>
    </citation>
    <scope>NUCLEOTIDE SEQUENCE</scope>
    <source>
        <strain evidence="2">CBHHK200</strain>
    </source>
</reference>
<comment type="caution">
    <text evidence="2">The sequence shown here is derived from an EMBL/GenBank/DDBJ whole genome shotgun (WGS) entry which is preliminary data.</text>
</comment>
<accession>A0AAD6SHZ9</accession>
<evidence type="ECO:0000256" key="1">
    <source>
        <dbReference type="SAM" id="MobiDB-lite"/>
    </source>
</evidence>
<dbReference type="AlphaFoldDB" id="A0AAD6SHZ9"/>
<evidence type="ECO:0000313" key="2">
    <source>
        <dbReference type="EMBL" id="KAJ7027191.1"/>
    </source>
</evidence>
<name>A0AAD6SHZ9_9AGAR</name>
<protein>
    <submittedName>
        <fullName evidence="2">Uncharacterized protein</fullName>
    </submittedName>
</protein>
<proteinExistence type="predicted"/>